<dbReference type="Pfam" id="PF00534">
    <property type="entry name" value="Glycos_transf_1"/>
    <property type="match status" value="1"/>
</dbReference>
<evidence type="ECO:0000313" key="2">
    <source>
        <dbReference type="EMBL" id="OGG04338.1"/>
    </source>
</evidence>
<dbReference type="Gene3D" id="3.40.50.2000">
    <property type="entry name" value="Glycogen Phosphorylase B"/>
    <property type="match status" value="1"/>
</dbReference>
<protein>
    <recommendedName>
        <fullName evidence="1">Glycosyl transferase family 1 domain-containing protein</fullName>
    </recommendedName>
</protein>
<name>A0A1F5YVW1_9BACT</name>
<dbReference type="Proteomes" id="UP000178448">
    <property type="component" value="Unassembled WGS sequence"/>
</dbReference>
<reference evidence="2 3" key="1">
    <citation type="journal article" date="2016" name="Nat. Commun.">
        <title>Thousands of microbial genomes shed light on interconnected biogeochemical processes in an aquifer system.</title>
        <authorList>
            <person name="Anantharaman K."/>
            <person name="Brown C.T."/>
            <person name="Hug L.A."/>
            <person name="Sharon I."/>
            <person name="Castelle C.J."/>
            <person name="Probst A.J."/>
            <person name="Thomas B.C."/>
            <person name="Singh A."/>
            <person name="Wilkins M.J."/>
            <person name="Karaoz U."/>
            <person name="Brodie E.L."/>
            <person name="Williams K.H."/>
            <person name="Hubbard S.S."/>
            <person name="Banfield J.F."/>
        </authorList>
    </citation>
    <scope>NUCLEOTIDE SEQUENCE [LARGE SCALE GENOMIC DNA]</scope>
</reference>
<dbReference type="InterPro" id="IPR050194">
    <property type="entry name" value="Glycosyltransferase_grp1"/>
</dbReference>
<evidence type="ECO:0000313" key="3">
    <source>
        <dbReference type="Proteomes" id="UP000178448"/>
    </source>
</evidence>
<dbReference type="AlphaFoldDB" id="A0A1F5YVW1"/>
<organism evidence="2 3">
    <name type="scientific">Candidatus Gottesmanbacteria bacterium RBG_16_52_11</name>
    <dbReference type="NCBI Taxonomy" id="1798374"/>
    <lineage>
        <taxon>Bacteria</taxon>
        <taxon>Candidatus Gottesmaniibacteriota</taxon>
    </lineage>
</organism>
<proteinExistence type="predicted"/>
<dbReference type="GO" id="GO:0016757">
    <property type="term" value="F:glycosyltransferase activity"/>
    <property type="evidence" value="ECO:0007669"/>
    <property type="project" value="InterPro"/>
</dbReference>
<evidence type="ECO:0000259" key="1">
    <source>
        <dbReference type="Pfam" id="PF00534"/>
    </source>
</evidence>
<dbReference type="PANTHER" id="PTHR45947">
    <property type="entry name" value="SULFOQUINOVOSYL TRANSFERASE SQD2"/>
    <property type="match status" value="1"/>
</dbReference>
<accession>A0A1F5YVW1</accession>
<comment type="caution">
    <text evidence="2">The sequence shown here is derived from an EMBL/GenBank/DDBJ whole genome shotgun (WGS) entry which is preliminary data.</text>
</comment>
<dbReference type="InterPro" id="IPR001296">
    <property type="entry name" value="Glyco_trans_1"/>
</dbReference>
<feature type="domain" description="Glycosyl transferase family 1" evidence="1">
    <location>
        <begin position="201"/>
        <end position="353"/>
    </location>
</feature>
<dbReference type="STRING" id="1798374.A2Z33_03330"/>
<dbReference type="PANTHER" id="PTHR45947:SF3">
    <property type="entry name" value="SULFOQUINOVOSYL TRANSFERASE SQD2"/>
    <property type="match status" value="1"/>
</dbReference>
<dbReference type="EMBL" id="MFJD01000004">
    <property type="protein sequence ID" value="OGG04338.1"/>
    <property type="molecule type" value="Genomic_DNA"/>
</dbReference>
<sequence>MRVALVHDYLREYGGAERVVEALHRIWPDAPLFTSFVDRHALGEHAVRFRDWDIRTSWVQGNPVVRKFHSPLRFLAPRIWESLDLRGYDTVISSSGWYICRGIRVPPGAVHISYIHHPPRNLYGYATGSDWQKYALVRGYAAVVNFFLRQYDWESAQRVDWFVANSHETARRVWKFYRRESTVIYPPILYQKLKSKNQKHLLKIKNKSTYFLSVGRLTYAKRVDLAIEACNRLKLPLKIVGTGKEEIYLRSIAGPTVQFLGSVPDSELATLYAGARALIFCALDEDFGMVPVEAMSQGTPVIALGQGGVLETVINGKTGILFSEPSADQLAGAIIKFKSARKDWSADCRKQAERFSESRFRQEFVSFVRNHAGKVRTAASTGIITQERG</sequence>
<gene>
    <name evidence="2" type="ORF">A2Z33_03330</name>
</gene>
<dbReference type="SUPFAM" id="SSF53756">
    <property type="entry name" value="UDP-Glycosyltransferase/glycogen phosphorylase"/>
    <property type="match status" value="1"/>
</dbReference>